<dbReference type="PANTHER" id="PTHR22625:SF36">
    <property type="entry name" value="PLEXIN-B1"/>
    <property type="match status" value="1"/>
</dbReference>
<dbReference type="GO" id="GO:0005886">
    <property type="term" value="C:plasma membrane"/>
    <property type="evidence" value="ECO:0007669"/>
    <property type="project" value="TreeGrafter"/>
</dbReference>
<dbReference type="GO" id="GO:0030334">
    <property type="term" value="P:regulation of cell migration"/>
    <property type="evidence" value="ECO:0007669"/>
    <property type="project" value="TreeGrafter"/>
</dbReference>
<dbReference type="GO" id="GO:0007162">
    <property type="term" value="P:negative regulation of cell adhesion"/>
    <property type="evidence" value="ECO:0007669"/>
    <property type="project" value="TreeGrafter"/>
</dbReference>
<dbReference type="InterPro" id="IPR008936">
    <property type="entry name" value="Rho_GTPase_activation_prot"/>
</dbReference>
<proteinExistence type="predicted"/>
<dbReference type="GeneTree" id="ENSGT01150000286928"/>
<dbReference type="GO" id="GO:0008360">
    <property type="term" value="P:regulation of cell shape"/>
    <property type="evidence" value="ECO:0007669"/>
    <property type="project" value="TreeGrafter"/>
</dbReference>
<evidence type="ECO:0000313" key="3">
    <source>
        <dbReference type="Ensembl" id="ENSCVAP00000015388.1"/>
    </source>
</evidence>
<reference evidence="3" key="2">
    <citation type="submission" date="2025-09" db="UniProtKB">
        <authorList>
            <consortium name="Ensembl"/>
        </authorList>
    </citation>
    <scope>IDENTIFICATION</scope>
</reference>
<feature type="region of interest" description="Disordered" evidence="1">
    <location>
        <begin position="190"/>
        <end position="253"/>
    </location>
</feature>
<feature type="domain" description="Plexin cytoplasmic RasGAP" evidence="2">
    <location>
        <begin position="260"/>
        <end position="320"/>
    </location>
</feature>
<name>A0A3Q2D9K7_CYPVA</name>
<dbReference type="GO" id="GO:0017154">
    <property type="term" value="F:semaphorin receptor activity"/>
    <property type="evidence" value="ECO:0007669"/>
    <property type="project" value="InterPro"/>
</dbReference>
<dbReference type="Pfam" id="PF08337">
    <property type="entry name" value="Plexin_cytopl"/>
    <property type="match status" value="2"/>
</dbReference>
<dbReference type="GO" id="GO:0048675">
    <property type="term" value="P:axon extension"/>
    <property type="evidence" value="ECO:0007669"/>
    <property type="project" value="TreeGrafter"/>
</dbReference>
<dbReference type="PANTHER" id="PTHR22625">
    <property type="entry name" value="PLEXIN"/>
    <property type="match status" value="1"/>
</dbReference>
<dbReference type="AlphaFoldDB" id="A0A3Q2D9K7"/>
<dbReference type="Gene3D" id="1.10.506.10">
    <property type="entry name" value="GTPase Activation - p120gap, domain 1"/>
    <property type="match status" value="2"/>
</dbReference>
<dbReference type="Gene3D" id="3.10.20.90">
    <property type="entry name" value="Phosphatidylinositol 3-kinase Catalytic Subunit, Chain A, domain 1"/>
    <property type="match status" value="1"/>
</dbReference>
<dbReference type="InterPro" id="IPR013548">
    <property type="entry name" value="Plexin_cytoplasmic_RasGAP_dom"/>
</dbReference>
<accession>A0A3Q2D9K7</accession>
<feature type="domain" description="Plexin cytoplasmic RasGAP" evidence="2">
    <location>
        <begin position="1"/>
        <end position="108"/>
    </location>
</feature>
<organism evidence="3 4">
    <name type="scientific">Cyprinodon variegatus</name>
    <name type="common">Sheepshead minnow</name>
    <dbReference type="NCBI Taxonomy" id="28743"/>
    <lineage>
        <taxon>Eukaryota</taxon>
        <taxon>Metazoa</taxon>
        <taxon>Chordata</taxon>
        <taxon>Craniata</taxon>
        <taxon>Vertebrata</taxon>
        <taxon>Euteleostomi</taxon>
        <taxon>Actinopterygii</taxon>
        <taxon>Neopterygii</taxon>
        <taxon>Teleostei</taxon>
        <taxon>Neoteleostei</taxon>
        <taxon>Acanthomorphata</taxon>
        <taxon>Ovalentaria</taxon>
        <taxon>Atherinomorphae</taxon>
        <taxon>Cyprinodontiformes</taxon>
        <taxon>Cyprinodontidae</taxon>
        <taxon>Cyprinodon</taxon>
    </lineage>
</organism>
<dbReference type="Proteomes" id="UP000265020">
    <property type="component" value="Unassembled WGS sequence"/>
</dbReference>
<dbReference type="Ensembl" id="ENSCVAT00000023468.1">
    <property type="protein sequence ID" value="ENSCVAP00000015388.1"/>
    <property type="gene ID" value="ENSCVAG00000018575.1"/>
</dbReference>
<dbReference type="SUPFAM" id="SSF48350">
    <property type="entry name" value="GTPase activation domain, GAP"/>
    <property type="match status" value="1"/>
</dbReference>
<evidence type="ECO:0000256" key="1">
    <source>
        <dbReference type="SAM" id="MobiDB-lite"/>
    </source>
</evidence>
<reference evidence="3" key="1">
    <citation type="submission" date="2025-08" db="UniProtKB">
        <authorList>
            <consortium name="Ensembl"/>
        </authorList>
    </citation>
    <scope>IDENTIFICATION</scope>
</reference>
<evidence type="ECO:0000259" key="2">
    <source>
        <dbReference type="Pfam" id="PF08337"/>
    </source>
</evidence>
<evidence type="ECO:0000313" key="4">
    <source>
        <dbReference type="Proteomes" id="UP000265020"/>
    </source>
</evidence>
<sequence length="333" mass="37328">LKTLLNDLVEQYVAKNPKLMLRRTESVVEKLLTNWMSICLYTFLRDSAGESLFMLFKAIKHQVDKGPVDAVTRKAKYTLNDNRLLREDVEYKTLTLNVLVQGGGVNESQPLPCKVLDCDTITQVKEKLLDQVFKSTSFSHRPHADSLDLGENLEVWCRRPSHPVRRGPDVCGPGQLEAPQHAAALQGDAPSLIFGSPSFNRDSHAGGRRRRRREALASGEGQRGAGASQTPQRQPEGEGASQGHPRDLPHPPALYEGRLILSTSRPVPLAVKYFFDLLDDQAGHHSISDPETIHIWKTNSLPLRFWINIIKNPQFIFDVQVWWKGRLSAASFG</sequence>
<dbReference type="InterPro" id="IPR031148">
    <property type="entry name" value="Plexin"/>
</dbReference>
<keyword evidence="4" id="KW-1185">Reference proteome</keyword>
<dbReference type="GO" id="GO:0002116">
    <property type="term" value="C:semaphorin receptor complex"/>
    <property type="evidence" value="ECO:0007669"/>
    <property type="project" value="TreeGrafter"/>
</dbReference>
<dbReference type="GO" id="GO:0050772">
    <property type="term" value="P:positive regulation of axonogenesis"/>
    <property type="evidence" value="ECO:0007669"/>
    <property type="project" value="TreeGrafter"/>
</dbReference>
<protein>
    <submittedName>
        <fullName evidence="3">Plexin b1b</fullName>
    </submittedName>
</protein>